<keyword evidence="5 7" id="KW-0472">Membrane</keyword>
<keyword evidence="2 7" id="KW-0813">Transport</keyword>
<evidence type="ECO:0000256" key="3">
    <source>
        <dbReference type="ARBA" id="ARBA00022452"/>
    </source>
</evidence>
<proteinExistence type="inferred from homology"/>
<dbReference type="InterPro" id="IPR037066">
    <property type="entry name" value="Plug_dom_sf"/>
</dbReference>
<evidence type="ECO:0000259" key="8">
    <source>
        <dbReference type="Pfam" id="PF07715"/>
    </source>
</evidence>
<evidence type="ECO:0000256" key="5">
    <source>
        <dbReference type="ARBA" id="ARBA00023136"/>
    </source>
</evidence>
<dbReference type="InterPro" id="IPR012910">
    <property type="entry name" value="Plug_dom"/>
</dbReference>
<dbReference type="InterPro" id="IPR039426">
    <property type="entry name" value="TonB-dep_rcpt-like"/>
</dbReference>
<dbReference type="Gene3D" id="2.170.130.10">
    <property type="entry name" value="TonB-dependent receptor, plug domain"/>
    <property type="match status" value="1"/>
</dbReference>
<sequence length="814" mass="94396">MKKIVFYAIILNLCYGENVVLKEIVVTDLDTLKTFNSSSYISKEKINLTTSKDGSITEILKTNPNIAFSKSARSSTESGEISPKDISINGASHYQNNFLVENINFNDDINPTGYKNLFKNVWRGPSLGTQAINLNVDLLKSVEVFDSSVSAKYGDFQGGVIKAKTKDPSTKFSGITSFGYTNGNWQKTFVDEKVKKNYKNTRGWMDKSDFSKRKYRFEIEGYVSENAGVLFDYSRNDSVIKYKTKNSILDPKLARFPNDKRINENYFLKGIFHSNQNLTIKPNFLYAKQISKSFIEDDLNSNMDNKFGGYAVGLDADLALDSVFIEQSLNYSEFESSRYFNFKDGLFIYKKSNLKNWGAGKTSTYGGLGDIKQFQKTLNYKLDLTFNEFKTGEISHKFITGFEYINKLGTHKTLTPMKEYTFSELPTGYKCKNGDLECINDDSFGGKGQFANSLWYYGDVDNKTTMDQISLYLEDEISYEKFKFRPGIRMQRDSLTKDFYKALRFASQYEFYDKQFIGLGLNRYYGRNIFYQKLYNDTYRHQKDFIKNHPDDEWKFVGNNTNSYLSTRLKLPYDDEFSIFYNGKIDNFDLNLKYVKRKSKDEVVGKTASKLGHTQKINGWDDNYAIYTNEGKTNSDIYTFIVKNNEPIIILNTSNNFEISYTHMKRKRNFNNYTDKNLDTKVLYNGKIIEVGNLPVVDFYSPNSFKFSHNVKISNFTISNFISYIGKSDALIKEWDRNQRMTSYKKVKIPSYTTWDVRISYSQNLYNDINFFANLDINNILNKKYAVSKDLNNGEIYNTFDPGRNIWLEMGLKW</sequence>
<comment type="subcellular location">
    <subcellularLocation>
        <location evidence="1 7">Cell outer membrane</location>
        <topology evidence="1 7">Multi-pass membrane protein</topology>
    </subcellularLocation>
</comment>
<dbReference type="Gene3D" id="2.40.170.20">
    <property type="entry name" value="TonB-dependent receptor, beta-barrel domain"/>
    <property type="match status" value="1"/>
</dbReference>
<dbReference type="Pfam" id="PF07715">
    <property type="entry name" value="Plug"/>
    <property type="match status" value="1"/>
</dbReference>
<evidence type="ECO:0000256" key="4">
    <source>
        <dbReference type="ARBA" id="ARBA00022692"/>
    </source>
</evidence>
<keyword evidence="9" id="KW-0675">Receptor</keyword>
<evidence type="ECO:0000313" key="10">
    <source>
        <dbReference type="Proteomes" id="UP000234639"/>
    </source>
</evidence>
<keyword evidence="4 7" id="KW-0812">Transmembrane</keyword>
<dbReference type="SUPFAM" id="SSF56935">
    <property type="entry name" value="Porins"/>
    <property type="match status" value="1"/>
</dbReference>
<reference evidence="9 10" key="1">
    <citation type="submission" date="2017-12" db="EMBL/GenBank/DDBJ databases">
        <title>Phylogenetic diversity of female urinary microbiome.</title>
        <authorList>
            <person name="Thomas-White K."/>
            <person name="Wolfe A.J."/>
        </authorList>
    </citation>
    <scope>NUCLEOTIDE SEQUENCE [LARGE SCALE GENOMIC DNA]</scope>
    <source>
        <strain evidence="9 10">UMB0112</strain>
    </source>
</reference>
<evidence type="ECO:0000256" key="1">
    <source>
        <dbReference type="ARBA" id="ARBA00004571"/>
    </source>
</evidence>
<accession>A0A2I1NCL2</accession>
<feature type="domain" description="TonB-dependent receptor plug" evidence="8">
    <location>
        <begin position="34"/>
        <end position="158"/>
    </location>
</feature>
<evidence type="ECO:0000256" key="6">
    <source>
        <dbReference type="ARBA" id="ARBA00023237"/>
    </source>
</evidence>
<gene>
    <name evidence="9" type="ORF">CYJ41_01300</name>
</gene>
<name>A0A2I1NCL2_9BACT</name>
<comment type="similarity">
    <text evidence="7">Belongs to the TonB-dependent receptor family.</text>
</comment>
<dbReference type="EMBL" id="PKHU01000001">
    <property type="protein sequence ID" value="PKZ30105.1"/>
    <property type="molecule type" value="Genomic_DNA"/>
</dbReference>
<dbReference type="RefSeq" id="WP_101636584.1">
    <property type="nucleotide sequence ID" value="NZ_PKHU01000001.1"/>
</dbReference>
<comment type="caution">
    <text evidence="9">The sequence shown here is derived from an EMBL/GenBank/DDBJ whole genome shotgun (WGS) entry which is preliminary data.</text>
</comment>
<dbReference type="GO" id="GO:0009279">
    <property type="term" value="C:cell outer membrane"/>
    <property type="evidence" value="ECO:0007669"/>
    <property type="project" value="UniProtKB-SubCell"/>
</dbReference>
<organism evidence="9 10">
    <name type="scientific">Campylobacter ureolyticus</name>
    <dbReference type="NCBI Taxonomy" id="827"/>
    <lineage>
        <taxon>Bacteria</taxon>
        <taxon>Pseudomonadati</taxon>
        <taxon>Campylobacterota</taxon>
        <taxon>Epsilonproteobacteria</taxon>
        <taxon>Campylobacterales</taxon>
        <taxon>Campylobacteraceae</taxon>
        <taxon>Campylobacter</taxon>
    </lineage>
</organism>
<keyword evidence="6 7" id="KW-0998">Cell outer membrane</keyword>
<evidence type="ECO:0000256" key="2">
    <source>
        <dbReference type="ARBA" id="ARBA00022448"/>
    </source>
</evidence>
<dbReference type="InterPro" id="IPR036942">
    <property type="entry name" value="Beta-barrel_TonB_sf"/>
</dbReference>
<dbReference type="Proteomes" id="UP000234639">
    <property type="component" value="Unassembled WGS sequence"/>
</dbReference>
<evidence type="ECO:0000313" key="9">
    <source>
        <dbReference type="EMBL" id="PKZ30105.1"/>
    </source>
</evidence>
<protein>
    <submittedName>
        <fullName evidence="9">TonB-dependent receptor</fullName>
    </submittedName>
</protein>
<evidence type="ECO:0000256" key="7">
    <source>
        <dbReference type="PROSITE-ProRule" id="PRU01360"/>
    </source>
</evidence>
<dbReference type="PROSITE" id="PS52016">
    <property type="entry name" value="TONB_DEPENDENT_REC_3"/>
    <property type="match status" value="1"/>
</dbReference>
<dbReference type="AlphaFoldDB" id="A0A2I1NCL2"/>
<keyword evidence="3 7" id="KW-1134">Transmembrane beta strand</keyword>